<dbReference type="AlphaFoldDB" id="A0A0D6JKG0"/>
<dbReference type="KEGG" id="fiy:BN1229_v1_3887"/>
<reference evidence="3" key="1">
    <citation type="submission" date="2015-02" db="EMBL/GenBank/DDBJ databases">
        <authorList>
            <person name="Chooi Y.-H."/>
        </authorList>
    </citation>
    <scope>NUCLEOTIDE SEQUENCE [LARGE SCALE GENOMIC DNA]</scope>
    <source>
        <strain evidence="3">strain Y</strain>
    </source>
</reference>
<evidence type="ECO:0000313" key="2">
    <source>
        <dbReference type="EMBL" id="CPR22454.1"/>
    </source>
</evidence>
<name>A0A0D6JKG0_9HYPH</name>
<proteinExistence type="predicted"/>
<keyword evidence="1" id="KW-0812">Transmembrane</keyword>
<feature type="transmembrane region" description="Helical" evidence="1">
    <location>
        <begin position="54"/>
        <end position="72"/>
    </location>
</feature>
<evidence type="ECO:0000256" key="1">
    <source>
        <dbReference type="SAM" id="Phobius"/>
    </source>
</evidence>
<sequence length="88" mass="9864">MIVSKDRERGEDYWLARPATIGLLKKLFIAALVLLVLADFTVEHHSYFGIDGTFGFGAWVGFVTCMALIAVAKMFGTLLKRPDSYYDN</sequence>
<keyword evidence="3" id="KW-1185">Reference proteome</keyword>
<accession>A0A0D6JKG0</accession>
<keyword evidence="1" id="KW-1133">Transmembrane helix</keyword>
<protein>
    <submittedName>
        <fullName evidence="2">Uncharacterized protein</fullName>
    </submittedName>
</protein>
<dbReference type="EMBL" id="LN829119">
    <property type="protein sequence ID" value="CPR22454.1"/>
    <property type="molecule type" value="Genomic_DNA"/>
</dbReference>
<dbReference type="Proteomes" id="UP000033187">
    <property type="component" value="Chromosome 1"/>
</dbReference>
<keyword evidence="1" id="KW-0472">Membrane</keyword>
<feature type="transmembrane region" description="Helical" evidence="1">
    <location>
        <begin position="21"/>
        <end position="42"/>
    </location>
</feature>
<dbReference type="KEGG" id="fil:BN1229_v1_3898"/>
<evidence type="ECO:0000313" key="3">
    <source>
        <dbReference type="Proteomes" id="UP000033187"/>
    </source>
</evidence>
<organism evidence="2 3">
    <name type="scientific">Candidatus Filomicrobium marinum</name>
    <dbReference type="NCBI Taxonomy" id="1608628"/>
    <lineage>
        <taxon>Bacteria</taxon>
        <taxon>Pseudomonadati</taxon>
        <taxon>Pseudomonadota</taxon>
        <taxon>Alphaproteobacteria</taxon>
        <taxon>Hyphomicrobiales</taxon>
        <taxon>Hyphomicrobiaceae</taxon>
        <taxon>Filomicrobium</taxon>
    </lineage>
</organism>
<gene>
    <name evidence="2" type="ORF">YBN1229_v1_3887</name>
</gene>